<accession>A0A7V1LMS9</accession>
<gene>
    <name evidence="2" type="ORF">ENJ10_09265</name>
</gene>
<sequence>MAFLGKALGAGLGFALGGPIGAILGGVLGHAWDTDNKRRQYMPSGEDWPEVEDTFDRQVLFYTGLASLAAKMAKADGRVTRDEIEAFDRFLSFDLGLEADERRNIARIFNEAKNSPEEATAIALQFKQLIGYQHEVLDMMLELLFKIALADGELHPNEESFLQQVATVFGFNHMQYQNIRALYVKEDDRPYKILGVDRGASPEEIKQAYHKLVREYHPDRLQAKGVPEDFIKIANEKMAEINSAYDQIKRERNF</sequence>
<dbReference type="CDD" id="cd06257">
    <property type="entry name" value="DnaJ"/>
    <property type="match status" value="1"/>
</dbReference>
<dbReference type="PANTHER" id="PTHR24074">
    <property type="entry name" value="CO-CHAPERONE PROTEIN DJLA"/>
    <property type="match status" value="1"/>
</dbReference>
<name>A0A7V1LMS9_CALAY</name>
<dbReference type="Pfam" id="PF05099">
    <property type="entry name" value="TerB"/>
    <property type="match status" value="1"/>
</dbReference>
<reference evidence="2" key="1">
    <citation type="journal article" date="2020" name="mSystems">
        <title>Genome- and Community-Level Interaction Insights into Carbon Utilization and Element Cycling Functions of Hydrothermarchaeota in Hydrothermal Sediment.</title>
        <authorList>
            <person name="Zhou Z."/>
            <person name="Liu Y."/>
            <person name="Xu W."/>
            <person name="Pan J."/>
            <person name="Luo Z.H."/>
            <person name="Li M."/>
        </authorList>
    </citation>
    <scope>NUCLEOTIDE SEQUENCE [LARGE SCALE GENOMIC DNA]</scope>
    <source>
        <strain evidence="2">HyVt-456</strain>
    </source>
</reference>
<dbReference type="InterPro" id="IPR001623">
    <property type="entry name" value="DnaJ_domain"/>
</dbReference>
<dbReference type="SMART" id="SM00271">
    <property type="entry name" value="DnaJ"/>
    <property type="match status" value="1"/>
</dbReference>
<dbReference type="Gene3D" id="1.10.3680.10">
    <property type="entry name" value="TerB-like"/>
    <property type="match status" value="1"/>
</dbReference>
<evidence type="ECO:0000313" key="2">
    <source>
        <dbReference type="EMBL" id="HED10863.1"/>
    </source>
</evidence>
<feature type="domain" description="J" evidence="1">
    <location>
        <begin position="189"/>
        <end position="253"/>
    </location>
</feature>
<dbReference type="Pfam" id="PF00226">
    <property type="entry name" value="DnaJ"/>
    <property type="match status" value="1"/>
</dbReference>
<dbReference type="SUPFAM" id="SSF158682">
    <property type="entry name" value="TerB-like"/>
    <property type="match status" value="1"/>
</dbReference>
<dbReference type="InterPro" id="IPR050817">
    <property type="entry name" value="DjlA_DnaK_co-chaperone"/>
</dbReference>
<dbReference type="PRINTS" id="PR00625">
    <property type="entry name" value="JDOMAIN"/>
</dbReference>
<protein>
    <submittedName>
        <fullName evidence="2">Molecular chaperone DjlA</fullName>
    </submittedName>
</protein>
<dbReference type="InterPro" id="IPR036869">
    <property type="entry name" value="J_dom_sf"/>
</dbReference>
<dbReference type="InterPro" id="IPR029024">
    <property type="entry name" value="TerB-like"/>
</dbReference>
<comment type="caution">
    <text evidence="2">The sequence shown here is derived from an EMBL/GenBank/DDBJ whole genome shotgun (WGS) entry which is preliminary data.</text>
</comment>
<organism evidence="2">
    <name type="scientific">Caldithrix abyssi</name>
    <dbReference type="NCBI Taxonomy" id="187145"/>
    <lineage>
        <taxon>Bacteria</taxon>
        <taxon>Pseudomonadati</taxon>
        <taxon>Calditrichota</taxon>
        <taxon>Calditrichia</taxon>
        <taxon>Calditrichales</taxon>
        <taxon>Calditrichaceae</taxon>
        <taxon>Caldithrix</taxon>
    </lineage>
</organism>
<dbReference type="CDD" id="cd07316">
    <property type="entry name" value="terB_like_DjlA"/>
    <property type="match status" value="1"/>
</dbReference>
<dbReference type="PROSITE" id="PS50076">
    <property type="entry name" value="DNAJ_2"/>
    <property type="match status" value="1"/>
</dbReference>
<dbReference type="InterPro" id="IPR007791">
    <property type="entry name" value="DjlA_N"/>
</dbReference>
<dbReference type="Gene3D" id="1.10.287.110">
    <property type="entry name" value="DnaJ domain"/>
    <property type="match status" value="1"/>
</dbReference>
<dbReference type="Proteomes" id="UP000886005">
    <property type="component" value="Unassembled WGS sequence"/>
</dbReference>
<dbReference type="SUPFAM" id="SSF46565">
    <property type="entry name" value="Chaperone J-domain"/>
    <property type="match status" value="1"/>
</dbReference>
<evidence type="ECO:0000259" key="1">
    <source>
        <dbReference type="PROSITE" id="PS50076"/>
    </source>
</evidence>
<dbReference type="AlphaFoldDB" id="A0A7V1LMS9"/>
<proteinExistence type="predicted"/>
<dbReference type="EMBL" id="DRLD01000258">
    <property type="protein sequence ID" value="HED10863.1"/>
    <property type="molecule type" value="Genomic_DNA"/>
</dbReference>